<protein>
    <submittedName>
        <fullName evidence="2">Uncharacterized protein</fullName>
    </submittedName>
</protein>
<dbReference type="AlphaFoldDB" id="A0A426Y2J4"/>
<name>A0A426Y2J4_ENSVE</name>
<sequence length="115" mass="12564">MGMRRRLVFPSGDEVPLCLLVGEQVAASSYHGGDEAMPRLPVGERGTTSSSNAGTIDTLSSRGRTRRRIVSSRGNEAPPHYPVRTRGVVLPWGDEASFSCGEARCHFNIYYIIVI</sequence>
<dbReference type="EMBL" id="AMZH03015616">
    <property type="protein sequence ID" value="RRT45761.1"/>
    <property type="molecule type" value="Genomic_DNA"/>
</dbReference>
<feature type="region of interest" description="Disordered" evidence="1">
    <location>
        <begin position="31"/>
        <end position="80"/>
    </location>
</feature>
<proteinExistence type="predicted"/>
<dbReference type="Proteomes" id="UP000287651">
    <property type="component" value="Unassembled WGS sequence"/>
</dbReference>
<organism evidence="2 3">
    <name type="scientific">Ensete ventricosum</name>
    <name type="common">Abyssinian banana</name>
    <name type="synonym">Musa ensete</name>
    <dbReference type="NCBI Taxonomy" id="4639"/>
    <lineage>
        <taxon>Eukaryota</taxon>
        <taxon>Viridiplantae</taxon>
        <taxon>Streptophyta</taxon>
        <taxon>Embryophyta</taxon>
        <taxon>Tracheophyta</taxon>
        <taxon>Spermatophyta</taxon>
        <taxon>Magnoliopsida</taxon>
        <taxon>Liliopsida</taxon>
        <taxon>Zingiberales</taxon>
        <taxon>Musaceae</taxon>
        <taxon>Ensete</taxon>
    </lineage>
</organism>
<evidence type="ECO:0000313" key="3">
    <source>
        <dbReference type="Proteomes" id="UP000287651"/>
    </source>
</evidence>
<reference evidence="2 3" key="1">
    <citation type="journal article" date="2014" name="Agronomy (Basel)">
        <title>A Draft Genome Sequence for Ensete ventricosum, the Drought-Tolerant Tree Against Hunger.</title>
        <authorList>
            <person name="Harrison J."/>
            <person name="Moore K.A."/>
            <person name="Paszkiewicz K."/>
            <person name="Jones T."/>
            <person name="Grant M."/>
            <person name="Ambacheew D."/>
            <person name="Muzemil S."/>
            <person name="Studholme D.J."/>
        </authorList>
    </citation>
    <scope>NUCLEOTIDE SEQUENCE [LARGE SCALE GENOMIC DNA]</scope>
</reference>
<comment type="caution">
    <text evidence="2">The sequence shown here is derived from an EMBL/GenBank/DDBJ whole genome shotgun (WGS) entry which is preliminary data.</text>
</comment>
<gene>
    <name evidence="2" type="ORF">B296_00054892</name>
</gene>
<evidence type="ECO:0000313" key="2">
    <source>
        <dbReference type="EMBL" id="RRT45761.1"/>
    </source>
</evidence>
<evidence type="ECO:0000256" key="1">
    <source>
        <dbReference type="SAM" id="MobiDB-lite"/>
    </source>
</evidence>
<accession>A0A426Y2J4</accession>
<feature type="compositionally biased region" description="Polar residues" evidence="1">
    <location>
        <begin position="46"/>
        <end position="59"/>
    </location>
</feature>